<dbReference type="OrthoDB" id="60033at2759"/>
<evidence type="ECO:0000256" key="4">
    <source>
        <dbReference type="ARBA" id="ARBA00022679"/>
    </source>
</evidence>
<feature type="transmembrane region" description="Helical" evidence="8">
    <location>
        <begin position="409"/>
        <end position="429"/>
    </location>
</feature>
<evidence type="ECO:0000313" key="12">
    <source>
        <dbReference type="Proteomes" id="UP000070700"/>
    </source>
</evidence>
<dbReference type="InterPro" id="IPR004358">
    <property type="entry name" value="Sig_transdc_His_kin-like_C"/>
</dbReference>
<feature type="transmembrane region" description="Helical" evidence="8">
    <location>
        <begin position="91"/>
        <end position="113"/>
    </location>
</feature>
<feature type="region of interest" description="Disordered" evidence="7">
    <location>
        <begin position="223"/>
        <end position="267"/>
    </location>
</feature>
<dbReference type="SMART" id="SM00387">
    <property type="entry name" value="HATPase_c"/>
    <property type="match status" value="1"/>
</dbReference>
<protein>
    <recommendedName>
        <fullName evidence="2">histidine kinase</fullName>
        <ecNumber evidence="2">2.7.13.3</ecNumber>
    </recommendedName>
</protein>
<dbReference type="CDD" id="cd00082">
    <property type="entry name" value="HisKA"/>
    <property type="match status" value="1"/>
</dbReference>
<dbReference type="GO" id="GO:0009927">
    <property type="term" value="F:histidine phosphotransfer kinase activity"/>
    <property type="evidence" value="ECO:0007669"/>
    <property type="project" value="TreeGrafter"/>
</dbReference>
<sequence length="986" mass="108664">MAMNEEDGALRQLQPHWNHGMIAASIAISLLGAFTSTQLFCQARVSNGFQAVFVWTLLGSLTFGFCSIWSLHFVAMLAYELDIRIGINVPLTILSSVLAVVFTFAALASDMLFDTYWRERQKKARKSRKRRTTNGAKHRQRGRDSGVEIRPLLSHAEDADQFFQDQETPESAPAEFQVDEVTDGNVSIEYNDEVNDYVSLRNGLGDDSTRKMFNFPTVEPMLNDSLQNSQPVQEPIIPESADSTTGLTDSGEPSVSGRSSSLMGSSSTSTFGISSIMNMAYRSTAPAKNIFLVTGETLYRGCTRKNIGKGFLWSVAITSMHYVGLEALRIPSGYCELNYTLVVLSAAISWIVCVVGCILISQMETHLKQQFLFSITATTGVACMHFTGMQAATFWSRSPPTEARGYPPALATAIVSIAIATCIAANGLLAHAVTVSRNKLAEIVLTRKRLWRTIAQKENAEAAAAARSEFIASASHEIRTPLHHLQGYSDLLSQTELTEEGRSLLHAIQRATKTLSLITNNVLDWSKLERDSETICRPVALDIRTVCEAILVLLPNKDDEAEVELIVVVEPDVPKSIFLDETYIHRILMNLLSNALKFTRSGYILLLVEIKDGNLVATVKDTGPGVPPSFLPQLFEPFKQAQTRGSQIGTGLGLSIVKQLLHNMNGTISVESKHPEAEEVELEHTGSTFTISIPVQSISTTNDLNIGMLPKIAIMYNGNRRSTEGLQLAWEKFGYDVVIANNFGDLSDTDWTYIWADLTFLKRNPTCLQDLLKQKKWPVLVSYDTFNTLSRIPELASAPHFIPLPRPLIWHSFSQRIAAASKDPGKHEVARMVRFASKVDLVNGNGESHTQKPTEKNLLVLLVEDNPINQKLGQKMLTTLGYKVQIADNGQEAINQILGNDLKIDIILMDQSMPLKDGVTATKEIRELEAAGTLSKRHPIIAVTAVVSSQAQALFKAAGADDFLAKPLSLAKLEHTLAVHLPGKWR</sequence>
<comment type="catalytic activity">
    <reaction evidence="1">
        <text>ATP + protein L-histidine = ADP + protein N-phospho-L-histidine.</text>
        <dbReference type="EC" id="2.7.13.3"/>
    </reaction>
</comment>
<reference evidence="11 12" key="1">
    <citation type="submission" date="2015-10" db="EMBL/GenBank/DDBJ databases">
        <title>Full genome of DAOMC 229536 Phialocephala scopiformis, a fungal endophyte of spruce producing the potent anti-insectan compound rugulosin.</title>
        <authorList>
            <consortium name="DOE Joint Genome Institute"/>
            <person name="Walker A.K."/>
            <person name="Frasz S.L."/>
            <person name="Seifert K.A."/>
            <person name="Miller J.D."/>
            <person name="Mondo S.J."/>
            <person name="Labutti K."/>
            <person name="Lipzen A."/>
            <person name="Dockter R."/>
            <person name="Kennedy M."/>
            <person name="Grigoriev I.V."/>
            <person name="Spatafora J.W."/>
        </authorList>
    </citation>
    <scope>NUCLEOTIDE SEQUENCE [LARGE SCALE GENOMIC DNA]</scope>
    <source>
        <strain evidence="11 12">CBS 120377</strain>
    </source>
</reference>
<evidence type="ECO:0000256" key="8">
    <source>
        <dbReference type="SAM" id="Phobius"/>
    </source>
</evidence>
<dbReference type="EC" id="2.7.13.3" evidence="2"/>
<feature type="transmembrane region" description="Helical" evidence="8">
    <location>
        <begin position="20"/>
        <end position="40"/>
    </location>
</feature>
<dbReference type="Gene3D" id="1.10.287.130">
    <property type="match status" value="1"/>
</dbReference>
<dbReference type="SMART" id="SM00448">
    <property type="entry name" value="REC"/>
    <property type="match status" value="1"/>
</dbReference>
<dbReference type="InParanoid" id="A0A132B5D4"/>
<evidence type="ECO:0000256" key="6">
    <source>
        <dbReference type="PROSITE-ProRule" id="PRU00169"/>
    </source>
</evidence>
<accession>A0A132B5D4</accession>
<dbReference type="SUPFAM" id="SSF52172">
    <property type="entry name" value="CheY-like"/>
    <property type="match status" value="1"/>
</dbReference>
<keyword evidence="8" id="KW-1133">Transmembrane helix</keyword>
<keyword evidence="8" id="KW-0812">Transmembrane</keyword>
<dbReference type="Pfam" id="PF03707">
    <property type="entry name" value="MHYT"/>
    <property type="match status" value="3"/>
</dbReference>
<dbReference type="Pfam" id="PF00512">
    <property type="entry name" value="HisKA"/>
    <property type="match status" value="1"/>
</dbReference>
<dbReference type="InterPro" id="IPR005467">
    <property type="entry name" value="His_kinase_dom"/>
</dbReference>
<feature type="transmembrane region" description="Helical" evidence="8">
    <location>
        <begin position="371"/>
        <end position="389"/>
    </location>
</feature>
<evidence type="ECO:0000259" key="9">
    <source>
        <dbReference type="PROSITE" id="PS50109"/>
    </source>
</evidence>
<dbReference type="InterPro" id="IPR036097">
    <property type="entry name" value="HisK_dim/P_sf"/>
</dbReference>
<dbReference type="PROSITE" id="PS50109">
    <property type="entry name" value="HIS_KIN"/>
    <property type="match status" value="1"/>
</dbReference>
<dbReference type="SUPFAM" id="SSF55874">
    <property type="entry name" value="ATPase domain of HSP90 chaperone/DNA topoisomerase II/histidine kinase"/>
    <property type="match status" value="1"/>
</dbReference>
<feature type="compositionally biased region" description="Basic residues" evidence="7">
    <location>
        <begin position="124"/>
        <end position="141"/>
    </location>
</feature>
<dbReference type="GO" id="GO:0000155">
    <property type="term" value="F:phosphorelay sensor kinase activity"/>
    <property type="evidence" value="ECO:0007669"/>
    <property type="project" value="InterPro"/>
</dbReference>
<name>A0A132B5D4_MOLSC</name>
<dbReference type="Gene3D" id="3.40.50.2300">
    <property type="match status" value="1"/>
</dbReference>
<dbReference type="KEGG" id="psco:LY89DRAFT_742854"/>
<feature type="compositionally biased region" description="Low complexity" evidence="7">
    <location>
        <begin position="250"/>
        <end position="267"/>
    </location>
</feature>
<organism evidence="11 12">
    <name type="scientific">Mollisia scopiformis</name>
    <name type="common">Conifer needle endophyte fungus</name>
    <name type="synonym">Phialocephala scopiformis</name>
    <dbReference type="NCBI Taxonomy" id="149040"/>
    <lineage>
        <taxon>Eukaryota</taxon>
        <taxon>Fungi</taxon>
        <taxon>Dikarya</taxon>
        <taxon>Ascomycota</taxon>
        <taxon>Pezizomycotina</taxon>
        <taxon>Leotiomycetes</taxon>
        <taxon>Helotiales</taxon>
        <taxon>Mollisiaceae</taxon>
        <taxon>Mollisia</taxon>
    </lineage>
</organism>
<dbReference type="Pfam" id="PF02518">
    <property type="entry name" value="HATPase_c"/>
    <property type="match status" value="1"/>
</dbReference>
<feature type="transmembrane region" description="Helical" evidence="8">
    <location>
        <begin position="307"/>
        <end position="325"/>
    </location>
</feature>
<dbReference type="RefSeq" id="XP_018061981.1">
    <property type="nucleotide sequence ID" value="XM_018220883.1"/>
</dbReference>
<dbReference type="CDD" id="cd17546">
    <property type="entry name" value="REC_hyHK_CKI1_RcsC-like"/>
    <property type="match status" value="1"/>
</dbReference>
<proteinExistence type="predicted"/>
<evidence type="ECO:0000256" key="7">
    <source>
        <dbReference type="SAM" id="MobiDB-lite"/>
    </source>
</evidence>
<dbReference type="Pfam" id="PF00072">
    <property type="entry name" value="Response_reg"/>
    <property type="match status" value="1"/>
</dbReference>
<dbReference type="PANTHER" id="PTHR43047">
    <property type="entry name" value="TWO-COMPONENT HISTIDINE PROTEIN KINASE"/>
    <property type="match status" value="1"/>
</dbReference>
<evidence type="ECO:0000256" key="5">
    <source>
        <dbReference type="ARBA" id="ARBA00022777"/>
    </source>
</evidence>
<dbReference type="InterPro" id="IPR003661">
    <property type="entry name" value="HisK_dim/P_dom"/>
</dbReference>
<feature type="transmembrane region" description="Helical" evidence="8">
    <location>
        <begin position="337"/>
        <end position="359"/>
    </location>
</feature>
<dbReference type="SUPFAM" id="SSF47384">
    <property type="entry name" value="Homodimeric domain of signal transducing histidine kinase"/>
    <property type="match status" value="1"/>
</dbReference>
<gene>
    <name evidence="11" type="ORF">LY89DRAFT_742854</name>
</gene>
<evidence type="ECO:0000256" key="2">
    <source>
        <dbReference type="ARBA" id="ARBA00012438"/>
    </source>
</evidence>
<keyword evidence="3 6" id="KW-0597">Phosphoprotein</keyword>
<keyword evidence="12" id="KW-1185">Reference proteome</keyword>
<evidence type="ECO:0000313" key="11">
    <source>
        <dbReference type="EMBL" id="KUJ07626.1"/>
    </source>
</evidence>
<dbReference type="GeneID" id="28830609"/>
<keyword evidence="8" id="KW-0472">Membrane</keyword>
<feature type="domain" description="Response regulatory" evidence="10">
    <location>
        <begin position="859"/>
        <end position="981"/>
    </location>
</feature>
<evidence type="ECO:0000256" key="1">
    <source>
        <dbReference type="ARBA" id="ARBA00000085"/>
    </source>
</evidence>
<keyword evidence="4" id="KW-0808">Transferase</keyword>
<dbReference type="Proteomes" id="UP000070700">
    <property type="component" value="Unassembled WGS sequence"/>
</dbReference>
<keyword evidence="5" id="KW-0418">Kinase</keyword>
<dbReference type="InterPro" id="IPR001789">
    <property type="entry name" value="Sig_transdc_resp-reg_receiver"/>
</dbReference>
<feature type="modified residue" description="4-aspartylphosphate" evidence="6">
    <location>
        <position position="910"/>
    </location>
</feature>
<feature type="transmembrane region" description="Helical" evidence="8">
    <location>
        <begin position="52"/>
        <end position="79"/>
    </location>
</feature>
<dbReference type="GO" id="GO:0005886">
    <property type="term" value="C:plasma membrane"/>
    <property type="evidence" value="ECO:0007669"/>
    <property type="project" value="TreeGrafter"/>
</dbReference>
<dbReference type="PRINTS" id="PR00344">
    <property type="entry name" value="BCTRLSENSOR"/>
</dbReference>
<evidence type="ECO:0000259" key="10">
    <source>
        <dbReference type="PROSITE" id="PS50110"/>
    </source>
</evidence>
<dbReference type="InterPro" id="IPR003594">
    <property type="entry name" value="HATPase_dom"/>
</dbReference>
<dbReference type="SMART" id="SM00388">
    <property type="entry name" value="HisKA"/>
    <property type="match status" value="1"/>
</dbReference>
<dbReference type="AlphaFoldDB" id="A0A132B5D4"/>
<dbReference type="InterPro" id="IPR005330">
    <property type="entry name" value="MHYT_dom"/>
</dbReference>
<dbReference type="InterPro" id="IPR036890">
    <property type="entry name" value="HATPase_C_sf"/>
</dbReference>
<evidence type="ECO:0000256" key="3">
    <source>
        <dbReference type="ARBA" id="ARBA00022553"/>
    </source>
</evidence>
<dbReference type="Gene3D" id="3.30.565.10">
    <property type="entry name" value="Histidine kinase-like ATPase, C-terminal domain"/>
    <property type="match status" value="1"/>
</dbReference>
<dbReference type="InterPro" id="IPR011006">
    <property type="entry name" value="CheY-like_superfamily"/>
</dbReference>
<dbReference type="PROSITE" id="PS50110">
    <property type="entry name" value="RESPONSE_REGULATORY"/>
    <property type="match status" value="1"/>
</dbReference>
<feature type="domain" description="Histidine kinase" evidence="9">
    <location>
        <begin position="473"/>
        <end position="697"/>
    </location>
</feature>
<dbReference type="PANTHER" id="PTHR43047:SF66">
    <property type="entry name" value="HISKA"/>
    <property type="match status" value="1"/>
</dbReference>
<feature type="region of interest" description="Disordered" evidence="7">
    <location>
        <begin position="124"/>
        <end position="149"/>
    </location>
</feature>
<dbReference type="EMBL" id="KQ947439">
    <property type="protein sequence ID" value="KUJ07626.1"/>
    <property type="molecule type" value="Genomic_DNA"/>
</dbReference>